<proteinExistence type="predicted"/>
<dbReference type="EMBL" id="CP093442">
    <property type="protein sequence ID" value="UOF02716.1"/>
    <property type="molecule type" value="Genomic_DNA"/>
</dbReference>
<keyword evidence="1" id="KW-0732">Signal</keyword>
<dbReference type="SUPFAM" id="SSF56925">
    <property type="entry name" value="OMPA-like"/>
    <property type="match status" value="1"/>
</dbReference>
<dbReference type="InterPro" id="IPR011250">
    <property type="entry name" value="OMP/PagP_B-barrel"/>
</dbReference>
<evidence type="ECO:0000313" key="3">
    <source>
        <dbReference type="Proteomes" id="UP000830116"/>
    </source>
</evidence>
<dbReference type="Proteomes" id="UP000830116">
    <property type="component" value="Chromosome"/>
</dbReference>
<feature type="chain" id="PRO_5046132239" evidence="1">
    <location>
        <begin position="19"/>
        <end position="235"/>
    </location>
</feature>
<name>A0ABY4CGB2_9BACT</name>
<keyword evidence="3" id="KW-1185">Reference proteome</keyword>
<feature type="signal peptide" evidence="1">
    <location>
        <begin position="1"/>
        <end position="18"/>
    </location>
</feature>
<evidence type="ECO:0000313" key="2">
    <source>
        <dbReference type="EMBL" id="UOF02716.1"/>
    </source>
</evidence>
<evidence type="ECO:0000256" key="1">
    <source>
        <dbReference type="SAM" id="SignalP"/>
    </source>
</evidence>
<dbReference type="RefSeq" id="WP_243540514.1">
    <property type="nucleotide sequence ID" value="NZ_CP093442.1"/>
</dbReference>
<sequence length="235" mass="26204">MKSLSLVVALLLSSTSYAQVQEEVDSFGGNEALYMKAKALNPEVENEVIQNRFISRTKRVELAPEFSGVFGGDSYNQTNNMGMNVHYHINPSWSVGLKYSYSFNTLTPEGKAMVDKANKDAAANKKDPNYLFPQVIYPKTETTALVNWYPIVGKLSFGKLGVAHFDTYLTAGYGSMELSNSSTPAATLGLGLGFWVNQNLTTRFEYRAQQYKAEYYNKTENMVTNVASVQMGWML</sequence>
<dbReference type="InterPro" id="IPR030820">
    <property type="entry name" value="OMP_myx_plus_Proteobacteria"/>
</dbReference>
<protein>
    <submittedName>
        <fullName evidence="2">Outer membrane beta-barrel domain-containing protein</fullName>
    </submittedName>
</protein>
<accession>A0ABY4CGB2</accession>
<dbReference type="Gene3D" id="2.40.160.20">
    <property type="match status" value="1"/>
</dbReference>
<gene>
    <name evidence="2" type="ORF">MNR06_07105</name>
</gene>
<organism evidence="2 3">
    <name type="scientific">Bdellovibrio reynosensis</name>
    <dbReference type="NCBI Taxonomy" id="2835041"/>
    <lineage>
        <taxon>Bacteria</taxon>
        <taxon>Pseudomonadati</taxon>
        <taxon>Bdellovibrionota</taxon>
        <taxon>Bdellovibrionia</taxon>
        <taxon>Bdellovibrionales</taxon>
        <taxon>Pseudobdellovibrionaceae</taxon>
        <taxon>Bdellovibrio</taxon>
    </lineage>
</organism>
<reference evidence="2" key="1">
    <citation type="submission" date="2022-03" db="EMBL/GenBank/DDBJ databases">
        <title>Genome Identification and Characterization of new species Bdellovibrio reynosense LBG001 sp. nov. from a Mexico soil sample.</title>
        <authorList>
            <person name="Camilli A."/>
            <person name="Ajao Y."/>
            <person name="Guo X."/>
        </authorList>
    </citation>
    <scope>NUCLEOTIDE SEQUENCE</scope>
    <source>
        <strain evidence="2">LBG001</strain>
    </source>
</reference>
<dbReference type="NCBIfam" id="TIGR04565">
    <property type="entry name" value="OMP_myx_plus"/>
    <property type="match status" value="1"/>
</dbReference>